<reference evidence="1" key="1">
    <citation type="submission" date="2014-05" db="EMBL/GenBank/DDBJ databases">
        <authorList>
            <person name="Chronopoulou M."/>
        </authorList>
    </citation>
    <scope>NUCLEOTIDE SEQUENCE</scope>
    <source>
        <tissue evidence="1">Whole organism</tissue>
    </source>
</reference>
<accession>A0A0K2V4C5</accession>
<evidence type="ECO:0000313" key="1">
    <source>
        <dbReference type="EMBL" id="CDW45378.1"/>
    </source>
</evidence>
<dbReference type="AlphaFoldDB" id="A0A0K2V4C5"/>
<proteinExistence type="predicted"/>
<protein>
    <submittedName>
        <fullName evidence="1">Uncharacterized protein</fullName>
    </submittedName>
</protein>
<dbReference type="EMBL" id="HACA01028017">
    <property type="protein sequence ID" value="CDW45378.1"/>
    <property type="molecule type" value="Transcribed_RNA"/>
</dbReference>
<sequence>MMVMIRGPIVKFQGGSHWSILRKSLFFYGGVLTYIFNWFLQPVLIESAALGLRLGLSLHPFIPLHWTELTIVLLTYNNTIEL</sequence>
<name>A0A0K2V4C5_LEPSM</name>
<organism evidence="1">
    <name type="scientific">Lepeophtheirus salmonis</name>
    <name type="common">Salmon louse</name>
    <name type="synonym">Caligus salmonis</name>
    <dbReference type="NCBI Taxonomy" id="72036"/>
    <lineage>
        <taxon>Eukaryota</taxon>
        <taxon>Metazoa</taxon>
        <taxon>Ecdysozoa</taxon>
        <taxon>Arthropoda</taxon>
        <taxon>Crustacea</taxon>
        <taxon>Multicrustacea</taxon>
        <taxon>Hexanauplia</taxon>
        <taxon>Copepoda</taxon>
        <taxon>Siphonostomatoida</taxon>
        <taxon>Caligidae</taxon>
        <taxon>Lepeophtheirus</taxon>
    </lineage>
</organism>